<keyword evidence="3" id="KW-1185">Reference proteome</keyword>
<proteinExistence type="predicted"/>
<feature type="signal peptide" evidence="1">
    <location>
        <begin position="1"/>
        <end position="17"/>
    </location>
</feature>
<evidence type="ECO:0000256" key="1">
    <source>
        <dbReference type="SAM" id="SignalP"/>
    </source>
</evidence>
<dbReference type="AlphaFoldDB" id="A0A8K0WTJ0"/>
<protein>
    <submittedName>
        <fullName evidence="2">Uncharacterized protein</fullName>
    </submittedName>
</protein>
<feature type="chain" id="PRO_5035469428" evidence="1">
    <location>
        <begin position="18"/>
        <end position="62"/>
    </location>
</feature>
<keyword evidence="1" id="KW-0732">Signal</keyword>
<dbReference type="Proteomes" id="UP000813444">
    <property type="component" value="Unassembled WGS sequence"/>
</dbReference>
<dbReference type="EMBL" id="JAGPNK010000004">
    <property type="protein sequence ID" value="KAH7322879.1"/>
    <property type="molecule type" value="Genomic_DNA"/>
</dbReference>
<accession>A0A8K0WTJ0</accession>
<dbReference type="OrthoDB" id="4835952at2759"/>
<evidence type="ECO:0000313" key="2">
    <source>
        <dbReference type="EMBL" id="KAH7322879.1"/>
    </source>
</evidence>
<evidence type="ECO:0000313" key="3">
    <source>
        <dbReference type="Proteomes" id="UP000813444"/>
    </source>
</evidence>
<comment type="caution">
    <text evidence="2">The sequence shown here is derived from an EMBL/GenBank/DDBJ whole genome shotgun (WGS) entry which is preliminary data.</text>
</comment>
<reference evidence="2" key="1">
    <citation type="journal article" date="2021" name="Nat. Commun.">
        <title>Genetic determinants of endophytism in the Arabidopsis root mycobiome.</title>
        <authorList>
            <person name="Mesny F."/>
            <person name="Miyauchi S."/>
            <person name="Thiergart T."/>
            <person name="Pickel B."/>
            <person name="Atanasova L."/>
            <person name="Karlsson M."/>
            <person name="Huettel B."/>
            <person name="Barry K.W."/>
            <person name="Haridas S."/>
            <person name="Chen C."/>
            <person name="Bauer D."/>
            <person name="Andreopoulos W."/>
            <person name="Pangilinan J."/>
            <person name="LaButti K."/>
            <person name="Riley R."/>
            <person name="Lipzen A."/>
            <person name="Clum A."/>
            <person name="Drula E."/>
            <person name="Henrissat B."/>
            <person name="Kohler A."/>
            <person name="Grigoriev I.V."/>
            <person name="Martin F.M."/>
            <person name="Hacquard S."/>
        </authorList>
    </citation>
    <scope>NUCLEOTIDE SEQUENCE</scope>
    <source>
        <strain evidence="2">MPI-CAGE-CH-0235</strain>
    </source>
</reference>
<organism evidence="2 3">
    <name type="scientific">Stachybotrys elegans</name>
    <dbReference type="NCBI Taxonomy" id="80388"/>
    <lineage>
        <taxon>Eukaryota</taxon>
        <taxon>Fungi</taxon>
        <taxon>Dikarya</taxon>
        <taxon>Ascomycota</taxon>
        <taxon>Pezizomycotina</taxon>
        <taxon>Sordariomycetes</taxon>
        <taxon>Hypocreomycetidae</taxon>
        <taxon>Hypocreales</taxon>
        <taxon>Stachybotryaceae</taxon>
        <taxon>Stachybotrys</taxon>
    </lineage>
</organism>
<gene>
    <name evidence="2" type="ORF">B0I35DRAFT_476782</name>
</gene>
<sequence length="62" mass="6645">MQFSAIAVFALFAGVMAANEGFVVVKRQAVERRQIDVSAPAMSDANGNVVAFDSTKVVIKRD</sequence>
<name>A0A8K0WTJ0_9HYPO</name>